<evidence type="ECO:0000256" key="8">
    <source>
        <dbReference type="ARBA" id="ARBA00022491"/>
    </source>
</evidence>
<evidence type="ECO:0000256" key="4">
    <source>
        <dbReference type="ARBA" id="ARBA00004286"/>
    </source>
</evidence>
<dbReference type="GeneTree" id="ENSGT00940000157751"/>
<evidence type="ECO:0000256" key="19">
    <source>
        <dbReference type="ARBA" id="ARBA00023242"/>
    </source>
</evidence>
<dbReference type="EC" id="1.14.99.66" evidence="24"/>
<dbReference type="InterPro" id="IPR007526">
    <property type="entry name" value="SWIRM"/>
</dbReference>
<evidence type="ECO:0000256" key="10">
    <source>
        <dbReference type="ARBA" id="ARBA00022630"/>
    </source>
</evidence>
<dbReference type="SUPFAM" id="SSF54373">
    <property type="entry name" value="FAD-linked reductases, C-terminal domain"/>
    <property type="match status" value="1"/>
</dbReference>
<keyword evidence="10" id="KW-0285">Flavoprotein</keyword>
<evidence type="ECO:0000259" key="27">
    <source>
        <dbReference type="PROSITE" id="PS51050"/>
    </source>
</evidence>
<proteinExistence type="inferred from homology"/>
<keyword evidence="14" id="KW-0862">Zinc</keyword>
<dbReference type="InterPro" id="IPR009057">
    <property type="entry name" value="Homeodomain-like_sf"/>
</dbReference>
<dbReference type="Proteomes" id="UP000694548">
    <property type="component" value="Chromosome sgr19"/>
</dbReference>
<evidence type="ECO:0000256" key="7">
    <source>
        <dbReference type="ARBA" id="ARBA00022473"/>
    </source>
</evidence>
<dbReference type="Pfam" id="PF07496">
    <property type="entry name" value="zf-CW"/>
    <property type="match status" value="1"/>
</dbReference>
<evidence type="ECO:0000313" key="29">
    <source>
        <dbReference type="Proteomes" id="UP000694548"/>
    </source>
</evidence>
<dbReference type="GO" id="GO:0050660">
    <property type="term" value="F:flavin adenine dinucleotide binding"/>
    <property type="evidence" value="ECO:0007669"/>
    <property type="project" value="UniProtKB-ARBA"/>
</dbReference>
<dbReference type="PANTHER" id="PTHR10742:SF410">
    <property type="entry name" value="LYSINE-SPECIFIC HISTONE DEMETHYLASE 2"/>
    <property type="match status" value="1"/>
</dbReference>
<keyword evidence="13" id="KW-0274">FAD</keyword>
<comment type="cofactor">
    <cofactor evidence="1">
        <name>Zn(2+)</name>
        <dbReference type="ChEBI" id="CHEBI:29105"/>
    </cofactor>
</comment>
<evidence type="ECO:0000256" key="12">
    <source>
        <dbReference type="ARBA" id="ARBA00022771"/>
    </source>
</evidence>
<keyword evidence="11" id="KW-0479">Metal-binding</keyword>
<dbReference type="GO" id="GO:0008270">
    <property type="term" value="F:zinc ion binding"/>
    <property type="evidence" value="ECO:0007669"/>
    <property type="project" value="UniProtKB-KW"/>
</dbReference>
<evidence type="ECO:0000259" key="26">
    <source>
        <dbReference type="PROSITE" id="PS50934"/>
    </source>
</evidence>
<keyword evidence="29" id="KW-1185">Reference proteome</keyword>
<name>A0A8C6PRI0_NOTFU</name>
<dbReference type="FunFam" id="3.30.40.100:FF:000002">
    <property type="entry name" value="Lysine-specific histone demethylase 1B"/>
    <property type="match status" value="1"/>
</dbReference>
<dbReference type="PROSITE" id="PS51050">
    <property type="entry name" value="ZF_CW"/>
    <property type="match status" value="1"/>
</dbReference>
<evidence type="ECO:0000256" key="24">
    <source>
        <dbReference type="ARBA" id="ARBA00066706"/>
    </source>
</evidence>
<dbReference type="GO" id="GO:0005634">
    <property type="term" value="C:nucleus"/>
    <property type="evidence" value="ECO:0007669"/>
    <property type="project" value="UniProtKB-SubCell"/>
</dbReference>
<evidence type="ECO:0000256" key="11">
    <source>
        <dbReference type="ARBA" id="ARBA00022723"/>
    </source>
</evidence>
<evidence type="ECO:0000256" key="14">
    <source>
        <dbReference type="ARBA" id="ARBA00022833"/>
    </source>
</evidence>
<dbReference type="SUPFAM" id="SSF51905">
    <property type="entry name" value="FAD/NAD(P)-binding domain"/>
    <property type="match status" value="1"/>
</dbReference>
<dbReference type="InterPro" id="IPR036188">
    <property type="entry name" value="FAD/NAD-bd_sf"/>
</dbReference>
<keyword evidence="6" id="KW-0158">Chromosome</keyword>
<dbReference type="InterPro" id="IPR036388">
    <property type="entry name" value="WH-like_DNA-bd_sf"/>
</dbReference>
<keyword evidence="17" id="KW-0805">Transcription regulation</keyword>
<keyword evidence="8" id="KW-0678">Repressor</keyword>
<dbReference type="InterPro" id="IPR050281">
    <property type="entry name" value="Flavin_monoamine_oxidase"/>
</dbReference>
<keyword evidence="18" id="KW-0804">Transcription</keyword>
<keyword evidence="9" id="KW-0597">Phosphoprotein</keyword>
<dbReference type="GO" id="GO:0005694">
    <property type="term" value="C:chromosome"/>
    <property type="evidence" value="ECO:0007669"/>
    <property type="project" value="UniProtKB-SubCell"/>
</dbReference>
<dbReference type="SUPFAM" id="SSF46689">
    <property type="entry name" value="Homeodomain-like"/>
    <property type="match status" value="1"/>
</dbReference>
<evidence type="ECO:0000256" key="16">
    <source>
        <dbReference type="ARBA" id="ARBA00023002"/>
    </source>
</evidence>
<reference evidence="28" key="1">
    <citation type="submission" date="2014-08" db="EMBL/GenBank/DDBJ databases">
        <authorList>
            <person name="Senf B."/>
            <person name="Petzold A."/>
            <person name="Downie B.R."/>
            <person name="Koch P."/>
            <person name="Platzer M."/>
        </authorList>
    </citation>
    <scope>NUCLEOTIDE SEQUENCE [LARGE SCALE GENOMIC DNA]</scope>
    <source>
        <strain evidence="28">GRZ</strain>
    </source>
</reference>
<evidence type="ECO:0000256" key="23">
    <source>
        <dbReference type="ARBA" id="ARBA00065941"/>
    </source>
</evidence>
<dbReference type="FunFam" id="1.10.10.10:FF:000232">
    <property type="entry name" value="lysine-specific histone demethylase 1B"/>
    <property type="match status" value="1"/>
</dbReference>
<feature type="domain" description="SWIRM" evidence="26">
    <location>
        <begin position="178"/>
        <end position="276"/>
    </location>
</feature>
<dbReference type="PRINTS" id="PR00420">
    <property type="entry name" value="RNGMNOXGNASE"/>
</dbReference>
<protein>
    <recommendedName>
        <fullName evidence="24">[histone-H3]-N(6),N(6)-dimethyl-L-lysine(4) FAD-dependent demethylase</fullName>
        <ecNumber evidence="24">1.14.99.66</ecNumber>
    </recommendedName>
    <alternativeName>
        <fullName evidence="25">Flavin-containing amine oxidase domain-containing protein 1</fullName>
    </alternativeName>
</protein>
<dbReference type="Pfam" id="PF04433">
    <property type="entry name" value="SWIRM"/>
    <property type="match status" value="1"/>
</dbReference>
<dbReference type="GO" id="GO:0040029">
    <property type="term" value="P:epigenetic regulation of gene expression"/>
    <property type="evidence" value="ECO:0007669"/>
    <property type="project" value="UniProtKB-ARBA"/>
</dbReference>
<accession>A0A8C6PRI0</accession>
<dbReference type="PANTHER" id="PTHR10742">
    <property type="entry name" value="FLAVIN MONOAMINE OXIDASE"/>
    <property type="match status" value="1"/>
</dbReference>
<keyword evidence="12" id="KW-0863">Zinc-finger</keyword>
<comment type="catalytic activity">
    <reaction evidence="20">
        <text>N(6)-methyl-L-lysyl(4)-[histone H3] + A + H2O = L-lysyl(4)-[histone H3] + formaldehyde + AH2</text>
        <dbReference type="Rhea" id="RHEA:60256"/>
        <dbReference type="Rhea" id="RHEA-COMP:15543"/>
        <dbReference type="Rhea" id="RHEA-COMP:15547"/>
        <dbReference type="ChEBI" id="CHEBI:13193"/>
        <dbReference type="ChEBI" id="CHEBI:15377"/>
        <dbReference type="ChEBI" id="CHEBI:16842"/>
        <dbReference type="ChEBI" id="CHEBI:17499"/>
        <dbReference type="ChEBI" id="CHEBI:29969"/>
        <dbReference type="ChEBI" id="CHEBI:61929"/>
    </reaction>
    <physiologicalReaction direction="left-to-right" evidence="20">
        <dbReference type="Rhea" id="RHEA:60257"/>
    </physiologicalReaction>
</comment>
<reference evidence="28" key="3">
    <citation type="submission" date="2025-09" db="UniProtKB">
        <authorList>
            <consortium name="Ensembl"/>
        </authorList>
    </citation>
    <scope>IDENTIFICATION</scope>
</reference>
<evidence type="ECO:0000256" key="13">
    <source>
        <dbReference type="ARBA" id="ARBA00022827"/>
    </source>
</evidence>
<dbReference type="Pfam" id="PF01593">
    <property type="entry name" value="Amino_oxidase"/>
    <property type="match status" value="2"/>
</dbReference>
<dbReference type="Gene3D" id="1.10.10.10">
    <property type="entry name" value="Winged helix-like DNA-binding domain superfamily/Winged helix DNA-binding domain"/>
    <property type="match status" value="1"/>
</dbReference>
<comment type="function">
    <text evidence="22">Histone demethylase that demethylates 'Lys-4' of histone H3, a specific tag for epigenetic transcriptional activation, thereby acting as a corepressor. Required for de novo DNA methylation of a subset of imprinted genes during oogenesis. Acts by oxidizing the substrate by FAD to generate the corresponding imine that is subsequently hydrolyzed. Demethylates both mono- and di-methylated 'Lys-4' of histone H3. Has no effect on tri-methylated 'Lys-4', mono-, di- or tri-methylated 'Lys-9', mono-, di- or tri-methylated 'Lys-27', mono-, di- or tri-methylated 'Lys-36' of histone H3, or on mono-, di- or tri-methylated 'Lys-20' of histone H4. Alone, it is unable to demethylate H3K4me on nucleosomes and requires the presence of GLYR1 to achieve such activity, they form a multifunctional enzyme complex that modifies transcribed chromatin and facilitates Pol II transcription through nucleosomes.</text>
</comment>
<dbReference type="Ensembl" id="ENSNFUT00015050205.1">
    <property type="protein sequence ID" value="ENSNFUP00015048113.1"/>
    <property type="gene ID" value="ENSNFUG00015022480.1"/>
</dbReference>
<evidence type="ECO:0000256" key="21">
    <source>
        <dbReference type="ARBA" id="ARBA00051715"/>
    </source>
</evidence>
<evidence type="ECO:0000256" key="25">
    <source>
        <dbReference type="ARBA" id="ARBA00083218"/>
    </source>
</evidence>
<feature type="domain" description="CW-type" evidence="27">
    <location>
        <begin position="43"/>
        <end position="102"/>
    </location>
</feature>
<dbReference type="PROSITE" id="PS50934">
    <property type="entry name" value="SWIRM"/>
    <property type="match status" value="1"/>
</dbReference>
<reference evidence="28" key="2">
    <citation type="submission" date="2025-08" db="UniProtKB">
        <authorList>
            <consortium name="Ensembl"/>
        </authorList>
    </citation>
    <scope>IDENTIFICATION</scope>
</reference>
<dbReference type="InterPro" id="IPR011124">
    <property type="entry name" value="Znf_CW"/>
</dbReference>
<dbReference type="Gene3D" id="3.90.660.10">
    <property type="match status" value="2"/>
</dbReference>
<evidence type="ECO:0000256" key="20">
    <source>
        <dbReference type="ARBA" id="ARBA00051126"/>
    </source>
</evidence>
<keyword evidence="15" id="KW-0156">Chromatin regulator</keyword>
<evidence type="ECO:0000256" key="15">
    <source>
        <dbReference type="ARBA" id="ARBA00022853"/>
    </source>
</evidence>
<organism evidence="28 29">
    <name type="scientific">Nothobranchius furzeri</name>
    <name type="common">Turquoise killifish</name>
    <dbReference type="NCBI Taxonomy" id="105023"/>
    <lineage>
        <taxon>Eukaryota</taxon>
        <taxon>Metazoa</taxon>
        <taxon>Chordata</taxon>
        <taxon>Craniata</taxon>
        <taxon>Vertebrata</taxon>
        <taxon>Euteleostomi</taxon>
        <taxon>Actinopterygii</taxon>
        <taxon>Neopterygii</taxon>
        <taxon>Teleostei</taxon>
        <taxon>Neoteleostei</taxon>
        <taxon>Acanthomorphata</taxon>
        <taxon>Ovalentaria</taxon>
        <taxon>Atherinomorphae</taxon>
        <taxon>Cyprinodontiformes</taxon>
        <taxon>Nothobranchiidae</taxon>
        <taxon>Nothobranchius</taxon>
    </lineage>
</organism>
<evidence type="ECO:0000256" key="9">
    <source>
        <dbReference type="ARBA" id="ARBA00022553"/>
    </source>
</evidence>
<comment type="subcellular location">
    <subcellularLocation>
        <location evidence="4">Chromosome</location>
    </subcellularLocation>
    <subcellularLocation>
        <location evidence="3">Nucleus</location>
    </subcellularLocation>
</comment>
<comment type="cofactor">
    <cofactor evidence="2">
        <name>FAD</name>
        <dbReference type="ChEBI" id="CHEBI:57692"/>
    </cofactor>
</comment>
<dbReference type="InterPro" id="IPR002937">
    <property type="entry name" value="Amino_oxidase"/>
</dbReference>
<keyword evidence="19" id="KW-0539">Nucleus</keyword>
<evidence type="ECO:0000256" key="3">
    <source>
        <dbReference type="ARBA" id="ARBA00004123"/>
    </source>
</evidence>
<sequence>LHVLFLFGHPDYHKDGYETFASWKRVWTSNGKSEPSLKAFMADQLLPYWVQCSRPDCRKWRQLTKEIQLTTALAATYRCGMKLSNIKMEGPDQCSQPEDLRVAEVTDSWWHSMLILPPLLKESPAGPFLAAYYPDCVGMSPSGSLSTASVTELRADHCRAVQSQIPGLCPYFQPFYQPNECGKALCVRPDMMELDELYEFPEFSRDPTMYLALRNLILASWHKNCTEVLTAEKCAEHIIVRGLVRVRCVQELDRVLHFMTRKGLINTGVLAVKRPLLPESFCSKNVIVIGAGAAGLAAARQLQNFGTQVLVLEARERIGGRVWDDVSLGVTVGRGAQIVNGCVNNPIALMCEQMGIRMHKLGERCDLFQEDGKVTDPAIDKRMDFHFNAILDVVSDWRKDKSQGQDSPLGEKVREIKKNFLQESGIQFSELEEKVLQFHLSNLEFACGSSLDQVQAVDYSGDLVKVSSSGGSQWSAHRVLVSVPLTLLQKNVLRFTPPLPERKLKAIHSLGAGIIEKVALQFPYRFWDTKVQSADYFGHIPPAPEKRGMFSIFYDLDPQGKRAVLMSIVSGEAVPAVRDLEDKQVVDECMKVLRELFTEQEVPEPSSYFVTHWNKDPWSQMSYSFVKTGGSGEAYDVLAEDVQGKVFFAGEATNRHFPQTVTGAYLSGVREASKMVSL</sequence>
<evidence type="ECO:0000256" key="5">
    <source>
        <dbReference type="ARBA" id="ARBA00005995"/>
    </source>
</evidence>
<evidence type="ECO:0000256" key="1">
    <source>
        <dbReference type="ARBA" id="ARBA00001947"/>
    </source>
</evidence>
<evidence type="ECO:0000256" key="18">
    <source>
        <dbReference type="ARBA" id="ARBA00023163"/>
    </source>
</evidence>
<dbReference type="AlphaFoldDB" id="A0A8C6PRI0"/>
<dbReference type="Gene3D" id="3.50.50.60">
    <property type="entry name" value="FAD/NAD(P)-binding domain"/>
    <property type="match status" value="2"/>
</dbReference>
<evidence type="ECO:0000256" key="17">
    <source>
        <dbReference type="ARBA" id="ARBA00023015"/>
    </source>
</evidence>
<comment type="catalytic activity">
    <reaction evidence="21">
        <text>N(6),N(6)-dimethyl-L-lysyl(4)-[histone H3] + 2 A + 2 H2O = L-lysyl(4)-[histone H3] + 2 formaldehyde + 2 AH2</text>
        <dbReference type="Rhea" id="RHEA:60244"/>
        <dbReference type="Rhea" id="RHEA-COMP:15540"/>
        <dbReference type="Rhea" id="RHEA-COMP:15547"/>
        <dbReference type="ChEBI" id="CHEBI:13193"/>
        <dbReference type="ChEBI" id="CHEBI:15377"/>
        <dbReference type="ChEBI" id="CHEBI:16842"/>
        <dbReference type="ChEBI" id="CHEBI:17499"/>
        <dbReference type="ChEBI" id="CHEBI:29969"/>
        <dbReference type="ChEBI" id="CHEBI:61976"/>
        <dbReference type="EC" id="1.14.99.66"/>
    </reaction>
    <physiologicalReaction direction="left-to-right" evidence="21">
        <dbReference type="Rhea" id="RHEA:60245"/>
    </physiologicalReaction>
</comment>
<keyword evidence="16" id="KW-0560">Oxidoreductase</keyword>
<dbReference type="GO" id="GO:0140682">
    <property type="term" value="F:FAD-dependent H3K4me/H3K4me3 demethylase activity"/>
    <property type="evidence" value="ECO:0007669"/>
    <property type="project" value="UniProtKB-EC"/>
</dbReference>
<gene>
    <name evidence="28" type="primary">KDM1B</name>
</gene>
<evidence type="ECO:0000256" key="6">
    <source>
        <dbReference type="ARBA" id="ARBA00022454"/>
    </source>
</evidence>
<comment type="subunit">
    <text evidence="23">Interacts with its cofactor GLYR1 at nucleosomes; this interaction stimulates H3K4me1 and H3K4me2 demethylation. In contrast to KDM1A, does not form a complex with RCOR1/CoREST. Possible accessory component of the polycomb repressive deubiquitinase (PR-DUB) complex, at least composed of BAP1, one of ASXL1, ASXL2 or (probably) ASXL3 and one of MBD5 or MBD6. The PR-DUB core associates with a number of accessory proteins, including FOXK1, FOXK2, KDM1B, HCFC1 and OGT; KDM1B specifically associates with ASXL2 PR-DUB complexes.</text>
</comment>
<keyword evidence="7" id="KW-0217">Developmental protein</keyword>
<evidence type="ECO:0000256" key="2">
    <source>
        <dbReference type="ARBA" id="ARBA00001974"/>
    </source>
</evidence>
<dbReference type="Gene3D" id="3.30.40.100">
    <property type="match status" value="1"/>
</dbReference>
<evidence type="ECO:0000313" key="28">
    <source>
        <dbReference type="Ensembl" id="ENSNFUP00015048113.1"/>
    </source>
</evidence>
<comment type="similarity">
    <text evidence="5">Belongs to the flavin monoamine oxidase family.</text>
</comment>
<evidence type="ECO:0000256" key="22">
    <source>
        <dbReference type="ARBA" id="ARBA00053130"/>
    </source>
</evidence>